<dbReference type="GO" id="GO:0046872">
    <property type="term" value="F:metal ion binding"/>
    <property type="evidence" value="ECO:0007669"/>
    <property type="project" value="UniProtKB-KW"/>
</dbReference>
<dbReference type="InterPro" id="IPR005502">
    <property type="entry name" value="Ribosyl_crysJ1"/>
</dbReference>
<evidence type="ECO:0000256" key="1">
    <source>
        <dbReference type="PIRSR" id="PIRSR605502-1"/>
    </source>
</evidence>
<dbReference type="SUPFAM" id="SSF101478">
    <property type="entry name" value="ADP-ribosylglycohydrolase"/>
    <property type="match status" value="1"/>
</dbReference>
<reference evidence="2 3" key="1">
    <citation type="submission" date="2019-09" db="EMBL/GenBank/DDBJ databases">
        <title>Phylogenetic characterization of a novel taxon of the genus Bifidobacterium: Bifidobacterium choloepi sp. nov.</title>
        <authorList>
            <person name="Modesto M."/>
            <person name="Satti M."/>
        </authorList>
    </citation>
    <scope>NUCLEOTIDE SEQUENCE [LARGE SCALE GENOMIC DNA]</scope>
    <source>
        <strain evidence="2 3">BRDM6</strain>
    </source>
</reference>
<feature type="binding site" evidence="1">
    <location>
        <position position="58"/>
    </location>
    <ligand>
        <name>Mg(2+)</name>
        <dbReference type="ChEBI" id="CHEBI:18420"/>
        <label>1</label>
    </ligand>
</feature>
<keyword evidence="2" id="KW-0378">Hydrolase</keyword>
<dbReference type="InterPro" id="IPR050792">
    <property type="entry name" value="ADP-ribosylglycohydrolase"/>
</dbReference>
<dbReference type="RefSeq" id="WP_163227577.1">
    <property type="nucleotide sequence ID" value="NZ_VYSG01000001.1"/>
</dbReference>
<dbReference type="AlphaFoldDB" id="A0A6I5N287"/>
<dbReference type="Pfam" id="PF03747">
    <property type="entry name" value="ADP_ribosyl_GH"/>
    <property type="match status" value="1"/>
</dbReference>
<keyword evidence="3" id="KW-1185">Reference proteome</keyword>
<name>A0A6I5N287_9BIFI</name>
<feature type="binding site" evidence="1">
    <location>
        <position position="313"/>
    </location>
    <ligand>
        <name>Mg(2+)</name>
        <dbReference type="ChEBI" id="CHEBI:18420"/>
        <label>1</label>
    </ligand>
</feature>
<comment type="caution">
    <text evidence="2">The sequence shown here is derived from an EMBL/GenBank/DDBJ whole genome shotgun (WGS) entry which is preliminary data.</text>
</comment>
<comment type="cofactor">
    <cofactor evidence="1">
        <name>Mg(2+)</name>
        <dbReference type="ChEBI" id="CHEBI:18420"/>
    </cofactor>
    <text evidence="1">Binds 2 magnesium ions per subunit.</text>
</comment>
<protein>
    <submittedName>
        <fullName evidence="2">ADP-ribosylglycohydrolase</fullName>
    </submittedName>
</protein>
<evidence type="ECO:0000313" key="3">
    <source>
        <dbReference type="Proteomes" id="UP000469292"/>
    </source>
</evidence>
<keyword evidence="1" id="KW-0479">Metal-binding</keyword>
<proteinExistence type="predicted"/>
<dbReference type="Proteomes" id="UP000469292">
    <property type="component" value="Unassembled WGS sequence"/>
</dbReference>
<organism evidence="2 3">
    <name type="scientific">Bifidobacterium choloepi</name>
    <dbReference type="NCBI Taxonomy" id="2614131"/>
    <lineage>
        <taxon>Bacteria</taxon>
        <taxon>Bacillati</taxon>
        <taxon>Actinomycetota</taxon>
        <taxon>Actinomycetes</taxon>
        <taxon>Bifidobacteriales</taxon>
        <taxon>Bifidobacteriaceae</taxon>
        <taxon>Bifidobacterium</taxon>
    </lineage>
</organism>
<dbReference type="InterPro" id="IPR036705">
    <property type="entry name" value="Ribosyl_crysJ1_sf"/>
</dbReference>
<feature type="binding site" evidence="1">
    <location>
        <position position="316"/>
    </location>
    <ligand>
        <name>Mg(2+)</name>
        <dbReference type="ChEBI" id="CHEBI:18420"/>
        <label>1</label>
    </ligand>
</feature>
<feature type="binding site" evidence="1">
    <location>
        <position position="60"/>
    </location>
    <ligand>
        <name>Mg(2+)</name>
        <dbReference type="ChEBI" id="CHEBI:18420"/>
        <label>1</label>
    </ligand>
</feature>
<dbReference type="PANTHER" id="PTHR16222:SF12">
    <property type="entry name" value="ADP-RIBOSYLGLYCOHYDROLASE-RELATED"/>
    <property type="match status" value="1"/>
</dbReference>
<feature type="binding site" evidence="1">
    <location>
        <position position="59"/>
    </location>
    <ligand>
        <name>Mg(2+)</name>
        <dbReference type="ChEBI" id="CHEBI:18420"/>
        <label>1</label>
    </ligand>
</feature>
<evidence type="ECO:0000313" key="2">
    <source>
        <dbReference type="EMBL" id="NEG69759.1"/>
    </source>
</evidence>
<keyword evidence="1" id="KW-0460">Magnesium</keyword>
<feature type="binding site" evidence="1">
    <location>
        <position position="315"/>
    </location>
    <ligand>
        <name>Mg(2+)</name>
        <dbReference type="ChEBI" id="CHEBI:18420"/>
        <label>1</label>
    </ligand>
</feature>
<dbReference type="GO" id="GO:0016787">
    <property type="term" value="F:hydrolase activity"/>
    <property type="evidence" value="ECO:0007669"/>
    <property type="project" value="UniProtKB-KW"/>
</dbReference>
<dbReference type="EMBL" id="VYSG01000001">
    <property type="protein sequence ID" value="NEG69759.1"/>
    <property type="molecule type" value="Genomic_DNA"/>
</dbReference>
<dbReference type="Gene3D" id="1.10.4080.10">
    <property type="entry name" value="ADP-ribosylation/Crystallin J1"/>
    <property type="match status" value="1"/>
</dbReference>
<dbReference type="PANTHER" id="PTHR16222">
    <property type="entry name" value="ADP-RIBOSYLGLYCOHYDROLASE"/>
    <property type="match status" value="1"/>
</dbReference>
<gene>
    <name evidence="2" type="ORF">F6S87_03895</name>
</gene>
<accession>A0A6I5N287</accession>
<sequence>MRARGALTGLALGDALGMPTQSMSPAQIDQYYGGPVTKLMDAVPEQPIAPNMPAGSVTDDTEQAFVLANRLINDNKTLISDETDVHARLDAPAAVIDTGGLAMPPRPRLDNDRYAKDLLVWEAAMKARGSLDLLGPSTKAALQALTEGVPIDETGRYGTTNGGAMRAAPIGIAFSMKAPDRLLAKMAQESCLVTHNTTQGIEATTLVAAAVSLGMGGDDDPLAHALEYVAGLPGRGYWSPKASVLARTRYFLEWSRSSAATALDDDQFAAALRVDCGTSVEANESVPAAFATAARFMTNPTRALCFAASLGGDTDTIAAITGAILGAQYGPDAFCEDKRVPVVTRLKDINRLDIDSTAIGLVRLRLATMQ</sequence>